<evidence type="ECO:0000256" key="2">
    <source>
        <dbReference type="ARBA" id="ARBA00004123"/>
    </source>
</evidence>
<keyword evidence="11 15" id="KW-0411">Iron-sulfur</keyword>
<comment type="subcellular location">
    <subcellularLocation>
        <location evidence="2 15">Nucleus</location>
    </subcellularLocation>
</comment>
<dbReference type="CDD" id="cd05534">
    <property type="entry name" value="POLBc_zeta"/>
    <property type="match status" value="1"/>
</dbReference>
<dbReference type="GO" id="GO:0006260">
    <property type="term" value="P:DNA replication"/>
    <property type="evidence" value="ECO:0007669"/>
    <property type="project" value="UniProtKB-KW"/>
</dbReference>
<dbReference type="InterPro" id="IPR006133">
    <property type="entry name" value="DNA-dir_DNA_pol_B_exonuc"/>
</dbReference>
<dbReference type="InterPro" id="IPR025687">
    <property type="entry name" value="Znf-C4pol"/>
</dbReference>
<evidence type="ECO:0000256" key="4">
    <source>
        <dbReference type="ARBA" id="ARBA00022679"/>
    </source>
</evidence>
<dbReference type="GO" id="GO:0000724">
    <property type="term" value="P:double-strand break repair via homologous recombination"/>
    <property type="evidence" value="ECO:0007669"/>
    <property type="project" value="TreeGrafter"/>
</dbReference>
<evidence type="ECO:0000259" key="18">
    <source>
        <dbReference type="Pfam" id="PF14260"/>
    </source>
</evidence>
<keyword evidence="4 15" id="KW-0808">Transferase</keyword>
<dbReference type="Gene3D" id="3.90.1600.10">
    <property type="entry name" value="Palm domain of DNA polymerase"/>
    <property type="match status" value="1"/>
</dbReference>
<comment type="cofactor">
    <cofactor evidence="1 15">
        <name>[4Fe-4S] cluster</name>
        <dbReference type="ChEBI" id="CHEBI:49883"/>
    </cofactor>
</comment>
<evidence type="ECO:0000259" key="19">
    <source>
        <dbReference type="Pfam" id="PF24055"/>
    </source>
</evidence>
<keyword evidence="9 15" id="KW-0239">DNA-directed DNA polymerase</keyword>
<dbReference type="GO" id="GO:0008270">
    <property type="term" value="F:zinc ion binding"/>
    <property type="evidence" value="ECO:0007669"/>
    <property type="project" value="UniProtKB-KW"/>
</dbReference>
<keyword evidence="8 15" id="KW-0862">Zinc</keyword>
<keyword evidence="5 15" id="KW-0548">Nucleotidyltransferase</keyword>
<evidence type="ECO:0000259" key="17">
    <source>
        <dbReference type="Pfam" id="PF03104"/>
    </source>
</evidence>
<dbReference type="STRING" id="590646.G3B632"/>
<dbReference type="OrthoDB" id="2414538at2759"/>
<keyword evidence="15" id="KW-0004">4Fe-4S</keyword>
<dbReference type="Gene3D" id="3.30.420.10">
    <property type="entry name" value="Ribonuclease H-like superfamily/Ribonuclease H"/>
    <property type="match status" value="1"/>
</dbReference>
<reference evidence="20 21" key="1">
    <citation type="journal article" date="2011" name="Proc. Natl. Acad. Sci. U.S.A.">
        <title>Comparative genomics of xylose-fermenting fungi for enhanced biofuel production.</title>
        <authorList>
            <person name="Wohlbach D.J."/>
            <person name="Kuo A."/>
            <person name="Sato T.K."/>
            <person name="Potts K.M."/>
            <person name="Salamov A.A."/>
            <person name="LaButti K.M."/>
            <person name="Sun H."/>
            <person name="Clum A."/>
            <person name="Pangilinan J.L."/>
            <person name="Lindquist E.A."/>
            <person name="Lucas S."/>
            <person name="Lapidus A."/>
            <person name="Jin M."/>
            <person name="Gunawan C."/>
            <person name="Balan V."/>
            <person name="Dale B.E."/>
            <person name="Jeffries T.W."/>
            <person name="Zinkel R."/>
            <person name="Barry K.W."/>
            <person name="Grigoriev I.V."/>
            <person name="Gasch A.P."/>
        </authorList>
    </citation>
    <scope>NUCLEOTIDE SEQUENCE [LARGE SCALE GENOMIC DNA]</scope>
    <source>
        <strain evidence="21">ATCC 10573 / BCRC 21748 / CBS 615 / JCM 9827 / NBRC 10315 / NRRL Y-1498 / VKM Y-70</strain>
    </source>
</reference>
<dbReference type="InterPro" id="IPR036397">
    <property type="entry name" value="RNaseH_sf"/>
</dbReference>
<feature type="domain" description="DNA polymerase delta/zeta catalytic subunit N-terminal" evidence="19">
    <location>
        <begin position="61"/>
        <end position="161"/>
    </location>
</feature>
<dbReference type="SUPFAM" id="SSF56672">
    <property type="entry name" value="DNA/RNA polymerases"/>
    <property type="match status" value="1"/>
</dbReference>
<keyword evidence="6 15" id="KW-0479">Metal-binding</keyword>
<name>G3B632_CANTC</name>
<evidence type="ECO:0000256" key="15">
    <source>
        <dbReference type="RuleBase" id="RU000442"/>
    </source>
</evidence>
<protein>
    <recommendedName>
        <fullName evidence="15">DNA polymerase</fullName>
        <ecNumber evidence="15">2.7.7.7</ecNumber>
    </recommendedName>
</protein>
<dbReference type="Pfam" id="PF14260">
    <property type="entry name" value="zf-C4pol"/>
    <property type="match status" value="1"/>
</dbReference>
<gene>
    <name evidence="20" type="ORF">CANTEDRAFT_123548</name>
</gene>
<evidence type="ECO:0000259" key="16">
    <source>
        <dbReference type="Pfam" id="PF00136"/>
    </source>
</evidence>
<comment type="catalytic activity">
    <reaction evidence="14 15">
        <text>DNA(n) + a 2'-deoxyribonucleoside 5'-triphosphate = DNA(n+1) + diphosphate</text>
        <dbReference type="Rhea" id="RHEA:22508"/>
        <dbReference type="Rhea" id="RHEA-COMP:17339"/>
        <dbReference type="Rhea" id="RHEA-COMP:17340"/>
        <dbReference type="ChEBI" id="CHEBI:33019"/>
        <dbReference type="ChEBI" id="CHEBI:61560"/>
        <dbReference type="ChEBI" id="CHEBI:173112"/>
        <dbReference type="EC" id="2.7.7.7"/>
    </reaction>
</comment>
<evidence type="ECO:0000256" key="10">
    <source>
        <dbReference type="ARBA" id="ARBA00023004"/>
    </source>
</evidence>
<keyword evidence="7" id="KW-0227">DNA damage</keyword>
<keyword evidence="13 15" id="KW-0539">Nucleus</keyword>
<evidence type="ECO:0000256" key="11">
    <source>
        <dbReference type="ARBA" id="ARBA00023014"/>
    </source>
</evidence>
<dbReference type="InterPro" id="IPR017964">
    <property type="entry name" value="DNA-dir_DNA_pol_B_CS"/>
</dbReference>
<keyword evidence="15" id="KW-0235">DNA replication</keyword>
<evidence type="ECO:0000313" key="20">
    <source>
        <dbReference type="EMBL" id="EGV63367.1"/>
    </source>
</evidence>
<organism evidence="21">
    <name type="scientific">Candida tenuis (strain ATCC 10573 / BCRC 21748 / CBS 615 / JCM 9827 / NBRC 10315 / NRRL Y-1498 / VKM Y-70)</name>
    <name type="common">Yeast</name>
    <name type="synonym">Yamadazyma tenuis</name>
    <dbReference type="NCBI Taxonomy" id="590646"/>
    <lineage>
        <taxon>Eukaryota</taxon>
        <taxon>Fungi</taxon>
        <taxon>Dikarya</taxon>
        <taxon>Ascomycota</taxon>
        <taxon>Saccharomycotina</taxon>
        <taxon>Pichiomycetes</taxon>
        <taxon>Debaryomycetaceae</taxon>
        <taxon>Yamadazyma</taxon>
    </lineage>
</organism>
<feature type="domain" description="DNA-directed DNA polymerase family B multifunctional" evidence="16">
    <location>
        <begin position="862"/>
        <end position="1318"/>
    </location>
</feature>
<dbReference type="FunFam" id="1.10.132.60:FF:000007">
    <property type="entry name" value="DNA polymerase"/>
    <property type="match status" value="1"/>
</dbReference>
<dbReference type="PROSITE" id="PS00116">
    <property type="entry name" value="DNA_POLYMERASE_B"/>
    <property type="match status" value="1"/>
</dbReference>
<comment type="similarity">
    <text evidence="3 15">Belongs to the DNA polymerase type-B family.</text>
</comment>
<dbReference type="SMART" id="SM00486">
    <property type="entry name" value="POLBc"/>
    <property type="match status" value="1"/>
</dbReference>
<evidence type="ECO:0000256" key="7">
    <source>
        <dbReference type="ARBA" id="ARBA00022763"/>
    </source>
</evidence>
<dbReference type="CDD" id="cd05778">
    <property type="entry name" value="DNA_polB_zeta_exo"/>
    <property type="match status" value="1"/>
</dbReference>
<dbReference type="GO" id="GO:0000166">
    <property type="term" value="F:nucleotide binding"/>
    <property type="evidence" value="ECO:0007669"/>
    <property type="project" value="InterPro"/>
</dbReference>
<dbReference type="InterPro" id="IPR056435">
    <property type="entry name" value="DPOD/Z_N"/>
</dbReference>
<evidence type="ECO:0000256" key="12">
    <source>
        <dbReference type="ARBA" id="ARBA00023204"/>
    </source>
</evidence>
<dbReference type="GO" id="GO:0016035">
    <property type="term" value="C:zeta DNA polymerase complex"/>
    <property type="evidence" value="ECO:0007669"/>
    <property type="project" value="InterPro"/>
</dbReference>
<proteinExistence type="inferred from homology"/>
<dbReference type="InterPro" id="IPR006172">
    <property type="entry name" value="DNA-dir_DNA_pol_B"/>
</dbReference>
<dbReference type="GO" id="GO:0003887">
    <property type="term" value="F:DNA-directed DNA polymerase activity"/>
    <property type="evidence" value="ECO:0007669"/>
    <property type="project" value="UniProtKB-KW"/>
</dbReference>
<evidence type="ECO:0000256" key="5">
    <source>
        <dbReference type="ARBA" id="ARBA00022695"/>
    </source>
</evidence>
<keyword evidence="12" id="KW-0234">DNA repair</keyword>
<dbReference type="PANTHER" id="PTHR45812">
    <property type="entry name" value="DNA POLYMERASE ZETA CATALYTIC SUBUNIT"/>
    <property type="match status" value="1"/>
</dbReference>
<dbReference type="Proteomes" id="UP000000707">
    <property type="component" value="Unassembled WGS sequence"/>
</dbReference>
<evidence type="ECO:0000256" key="14">
    <source>
        <dbReference type="ARBA" id="ARBA00049244"/>
    </source>
</evidence>
<dbReference type="GO" id="GO:0003677">
    <property type="term" value="F:DNA binding"/>
    <property type="evidence" value="ECO:0007669"/>
    <property type="project" value="UniProtKB-KW"/>
</dbReference>
<dbReference type="GO" id="GO:0005634">
    <property type="term" value="C:nucleus"/>
    <property type="evidence" value="ECO:0007669"/>
    <property type="project" value="UniProtKB-SubCell"/>
</dbReference>
<dbReference type="Pfam" id="PF00136">
    <property type="entry name" value="DNA_pol_B"/>
    <property type="match status" value="1"/>
</dbReference>
<evidence type="ECO:0000256" key="9">
    <source>
        <dbReference type="ARBA" id="ARBA00022932"/>
    </source>
</evidence>
<dbReference type="InterPro" id="IPR006134">
    <property type="entry name" value="DNA-dir_DNA_pol_B_multi_dom"/>
</dbReference>
<dbReference type="InterPro" id="IPR012337">
    <property type="entry name" value="RNaseH-like_sf"/>
</dbReference>
<dbReference type="Gene3D" id="3.30.342.10">
    <property type="entry name" value="DNA Polymerase, chain B, domain 1"/>
    <property type="match status" value="1"/>
</dbReference>
<dbReference type="PRINTS" id="PR00106">
    <property type="entry name" value="DNAPOLB"/>
</dbReference>
<dbReference type="Gene3D" id="1.10.287.690">
    <property type="entry name" value="Helix hairpin bin"/>
    <property type="match status" value="1"/>
</dbReference>
<dbReference type="Pfam" id="PF03104">
    <property type="entry name" value="DNA_pol_B_exo1"/>
    <property type="match status" value="1"/>
</dbReference>
<dbReference type="Gene3D" id="1.10.132.60">
    <property type="entry name" value="DNA polymerase family B, C-terminal domain"/>
    <property type="match status" value="1"/>
</dbReference>
<evidence type="ECO:0000256" key="3">
    <source>
        <dbReference type="ARBA" id="ARBA00005755"/>
    </source>
</evidence>
<keyword evidence="21" id="KW-1185">Reference proteome</keyword>
<dbReference type="EMBL" id="GL996524">
    <property type="protein sequence ID" value="EGV63367.1"/>
    <property type="molecule type" value="Genomic_DNA"/>
</dbReference>
<evidence type="ECO:0000256" key="8">
    <source>
        <dbReference type="ARBA" id="ARBA00022833"/>
    </source>
</evidence>
<sequence>MKHDSIRIQVNNYDSYQSLPSCLDSLELQVAQVPVIRVYGALVFIHNSVKYGYNALLHIHNVYPYVYVSCDYEFVKSLPEITHLGHVTSYLEAFMAASAWQKKKQPEEEDEQQSNELDITQLKSGKRRFIAKVSLCKGVPIYGYRVGYRLFYKINFLSPLYKARFTNLFNGKQVDMKQFSKSKFKFEIYESHIPYLSQFLSDYNLFSCNWLNFKNCYYRYPVISVNSYMDSKQLSILKQYLSKRIRNNVLHTRFERVGKSVLELDIKSSHILNRDSLVEQQYNMDFSQFNREPKNIGLSSVDLLIKEIKFQADICGVSFDFNSDIMGTNVDDSTTIWPNDVQLRELLDYSITLTGKIKNKNFKDYDNAYFRSFNHILEKYPTAFKLVDVEKSYMNSNVLVNDLYMYNDINELFIAQDSSFHEDISFVGSTLKDSDSDFTLSDIAESAINDSQMFLELTQQQGHTQTPLTNEGQEPTLSTRDVLREFGELGVVKINYDTPYYDDYRDTPEKPLVFSNKKIKVPVKELNTLPNLSLDSTEFSSLVKQQVGHSSMKLQSWEYYSQPPSKRAIIQSYEHEALESNKRSKFVSQLEAGGSKSNDFKFSSNDTIDKRPDDFVELTNFLMEVHVNTSSTKLPNPQTDEISVIFYKFIDSNAMVPSPILKSGILINKKSFPDISKLNLVGLRRILGDIQFLIFDNESSAVSKLLEVVEYFDPDILSGFEINSMSWGYLVERFQKKLNISLLSQLSRSKINNTGKFGDRWGYTHTSNIRIVGRYTLNVWRVLRKDLALNNYTFENCCYNIYHQTLPKIENQRLSSFLKGEFKEQLFGFSYYVNKLNIVEYFISSLDIIDKNVELSRLVGIDFNSNFYRGSQFKVESILSRLAKAENFLLNSPSKEHVHQMKPLEQIPLIMEPNSGFYKSPLLVLDFQSLYPSIVIAYNLCYSTFLCRLHGFKPSKNPIGYLNHMNLSPMIIDLLHKNDCLTVTSNGLVFVKSKIRKSILAKMLQEILTLRINIKSFLQLINQDENPQMVKVFNSRQTALKLIANVTYGYASASFSGRMPNSDVADAIVATGREILTASIDIIEKSEFGCKVVYGDTDSLFVYLPGKSRDDAFEIGETLAKTVSAAFPNPVKLKFEKVYHPSILLSKKRYVGYSYELKDQLKPKFDAKGIETIRRDGIPAQQKIVERALKILFDTSNLSSVKKYVSEEFRKILSNKVIIKDFCFSKEVRYGTYKNEAYLPPGAIVARRNIENDERSEPQYRERIPYIVYRDPTKQRLKDRCVSPEEFIERLNTSEPMQLDYEYYILKVLIPPLERVFNLMGVDLQQWYKELSKPDNDIQSTSSGITNSVFIQKKSCINCQRRIIVKNSKLCHVCLKDTPSLILSSKLEQKYLQTKLSDLNKVCGICVSHENVKATNQVFYDNCKNKDCSTYFNRIKTMNELKISTQRSDELFEVLDR</sequence>
<dbReference type="GO" id="GO:0051539">
    <property type="term" value="F:4 iron, 4 sulfur cluster binding"/>
    <property type="evidence" value="ECO:0007669"/>
    <property type="project" value="UniProtKB-KW"/>
</dbReference>
<feature type="domain" description="DNA-directed DNA polymerase family B exonuclease" evidence="17">
    <location>
        <begin position="629"/>
        <end position="794"/>
    </location>
</feature>
<accession>G3B632</accession>
<dbReference type="Pfam" id="PF24055">
    <property type="entry name" value="POL3_N"/>
    <property type="match status" value="1"/>
</dbReference>
<keyword evidence="10 15" id="KW-0408">Iron</keyword>
<dbReference type="eggNOG" id="KOG0968">
    <property type="taxonomic scope" value="Eukaryota"/>
</dbReference>
<feature type="domain" description="C4-type zinc-finger of DNA polymerase delta" evidence="18">
    <location>
        <begin position="1356"/>
        <end position="1434"/>
    </location>
</feature>
<dbReference type="GO" id="GO:0042276">
    <property type="term" value="P:error-prone translesion synthesis"/>
    <property type="evidence" value="ECO:0007669"/>
    <property type="project" value="TreeGrafter"/>
</dbReference>
<dbReference type="InterPro" id="IPR042087">
    <property type="entry name" value="DNA_pol_B_thumb"/>
</dbReference>
<dbReference type="InterPro" id="IPR023211">
    <property type="entry name" value="DNA_pol_palm_dom_sf"/>
</dbReference>
<dbReference type="EC" id="2.7.7.7" evidence="15"/>
<evidence type="ECO:0000313" key="21">
    <source>
        <dbReference type="Proteomes" id="UP000000707"/>
    </source>
</evidence>
<dbReference type="InterPro" id="IPR030559">
    <property type="entry name" value="PolZ_Rev3"/>
</dbReference>
<keyword evidence="15" id="KW-0238">DNA-binding</keyword>
<evidence type="ECO:0000256" key="1">
    <source>
        <dbReference type="ARBA" id="ARBA00001966"/>
    </source>
</evidence>
<dbReference type="HOGENOM" id="CLU_000203_3_1_1"/>
<dbReference type="InterPro" id="IPR043502">
    <property type="entry name" value="DNA/RNA_pol_sf"/>
</dbReference>
<evidence type="ECO:0000256" key="13">
    <source>
        <dbReference type="ARBA" id="ARBA00023242"/>
    </source>
</evidence>
<keyword evidence="15" id="KW-0863">Zinc-finger</keyword>
<dbReference type="PANTHER" id="PTHR45812:SF1">
    <property type="entry name" value="DNA POLYMERASE ZETA CATALYTIC SUBUNIT"/>
    <property type="match status" value="1"/>
</dbReference>
<evidence type="ECO:0000256" key="6">
    <source>
        <dbReference type="ARBA" id="ARBA00022723"/>
    </source>
</evidence>
<dbReference type="SUPFAM" id="SSF53098">
    <property type="entry name" value="Ribonuclease H-like"/>
    <property type="match status" value="1"/>
</dbReference>